<dbReference type="KEGG" id="pbk:Back11_39040"/>
<evidence type="ECO:0000313" key="2">
    <source>
        <dbReference type="EMBL" id="BBH22559.1"/>
    </source>
</evidence>
<keyword evidence="3" id="KW-1185">Reference proteome</keyword>
<reference evidence="2 3" key="1">
    <citation type="submission" date="2018-11" db="EMBL/GenBank/DDBJ databases">
        <title>Complete genome sequence of Paenibacillus baekrokdamisoli strain KCTC 33723.</title>
        <authorList>
            <person name="Kang S.W."/>
            <person name="Lee K.C."/>
            <person name="Kim K.K."/>
            <person name="Kim J.S."/>
            <person name="Kim D.S."/>
            <person name="Ko S.H."/>
            <person name="Yang S.H."/>
            <person name="Lee J.S."/>
        </authorList>
    </citation>
    <scope>NUCLEOTIDE SEQUENCE [LARGE SCALE GENOMIC DNA]</scope>
    <source>
        <strain evidence="2 3">KCTC 33723</strain>
    </source>
</reference>
<evidence type="ECO:0000259" key="1">
    <source>
        <dbReference type="Pfam" id="PF07508"/>
    </source>
</evidence>
<sequence length="61" mass="7039">MRTEVAKDAQVIIPNTHAPVVSHEDFEAVQRHMESRKKKRPKYKKHLFTNVAYCADCGQSL</sequence>
<dbReference type="Gene3D" id="3.90.1750.20">
    <property type="entry name" value="Putative Large Serine Recombinase, Chain B, Domain 2"/>
    <property type="match status" value="1"/>
</dbReference>
<evidence type="ECO:0000313" key="3">
    <source>
        <dbReference type="Proteomes" id="UP000275368"/>
    </source>
</evidence>
<dbReference type="Pfam" id="PF07508">
    <property type="entry name" value="Recombinase"/>
    <property type="match status" value="1"/>
</dbReference>
<gene>
    <name evidence="2" type="ORF">Back11_39040</name>
</gene>
<protein>
    <recommendedName>
        <fullName evidence="1">Recombinase domain-containing protein</fullName>
    </recommendedName>
</protein>
<dbReference type="GO" id="GO:0000150">
    <property type="term" value="F:DNA strand exchange activity"/>
    <property type="evidence" value="ECO:0007669"/>
    <property type="project" value="InterPro"/>
</dbReference>
<organism evidence="2 3">
    <name type="scientific">Paenibacillus baekrokdamisoli</name>
    <dbReference type="NCBI Taxonomy" id="1712516"/>
    <lineage>
        <taxon>Bacteria</taxon>
        <taxon>Bacillati</taxon>
        <taxon>Bacillota</taxon>
        <taxon>Bacilli</taxon>
        <taxon>Bacillales</taxon>
        <taxon>Paenibacillaceae</taxon>
        <taxon>Paenibacillus</taxon>
    </lineage>
</organism>
<feature type="domain" description="Recombinase" evidence="1">
    <location>
        <begin position="3"/>
        <end position="36"/>
    </location>
</feature>
<accession>A0A3G9JHR3</accession>
<proteinExistence type="predicted"/>
<dbReference type="EMBL" id="AP019308">
    <property type="protein sequence ID" value="BBH22559.1"/>
    <property type="molecule type" value="Genomic_DNA"/>
</dbReference>
<dbReference type="GO" id="GO:0003677">
    <property type="term" value="F:DNA binding"/>
    <property type="evidence" value="ECO:0007669"/>
    <property type="project" value="InterPro"/>
</dbReference>
<dbReference type="InterPro" id="IPR038109">
    <property type="entry name" value="DNA_bind_recomb_sf"/>
</dbReference>
<dbReference type="AlphaFoldDB" id="A0A3G9JHR3"/>
<dbReference type="Proteomes" id="UP000275368">
    <property type="component" value="Chromosome"/>
</dbReference>
<name>A0A3G9JHR3_9BACL</name>
<dbReference type="InterPro" id="IPR011109">
    <property type="entry name" value="DNA_bind_recombinase_dom"/>
</dbReference>